<proteinExistence type="predicted"/>
<feature type="compositionally biased region" description="Low complexity" evidence="1">
    <location>
        <begin position="287"/>
        <end position="296"/>
    </location>
</feature>
<evidence type="ECO:0000313" key="3">
    <source>
        <dbReference type="EMBL" id="EPZ31610.1"/>
    </source>
</evidence>
<dbReference type="Gene3D" id="3.10.20.230">
    <property type="entry name" value="Doublecortin domain"/>
    <property type="match status" value="1"/>
</dbReference>
<accession>A0A075ANU0</accession>
<dbReference type="EMBL" id="KE561209">
    <property type="protein sequence ID" value="EPZ31610.1"/>
    <property type="molecule type" value="Genomic_DNA"/>
</dbReference>
<keyword evidence="4" id="KW-1185">Reference proteome</keyword>
<dbReference type="HOGENOM" id="CLU_702390_0_0_1"/>
<dbReference type="GO" id="GO:0035556">
    <property type="term" value="P:intracellular signal transduction"/>
    <property type="evidence" value="ECO:0007669"/>
    <property type="project" value="InterPro"/>
</dbReference>
<dbReference type="PROSITE" id="PS50309">
    <property type="entry name" value="DC"/>
    <property type="match status" value="1"/>
</dbReference>
<sequence length="393" mass="44249">MKGIRAIVFFNGDFMYEVSRALPHVGISIRNVFNAATYQPVLKFQDLFDGINLIATGSEPVQPKEYQLWTKDSIDKGHQLFFNPYQEKPVIIKVYPNGDPYHMGFHVSVTMLRYPTMDKLFQFLNNHITWSRTSAGKRLYELPSGKRIKLIDELVNGTEYVLGNETEPYIDIEYNSKRLISFTKISSMSIKANYRESRNFVPINSLIPSGKVKPVIVKFALGEQERSRQTKNTMKVINPSESQTIIARGASLSSIKSASSQLPTKKSAKKSDMKSSERKQWQPRPFSSSKLSHSKSNNAMTSAINYGKSKSMDLDNQDSDKVKDKLIDLDGNTILKEIKDSITLKKSQNDLLKASAELTNSIHNLNLEIKKGEVAEADALPLNEGVQEGSNND</sequence>
<dbReference type="STRING" id="988480.A0A075ANU0"/>
<protein>
    <recommendedName>
        <fullName evidence="2">Doublecortin domain-containing protein</fullName>
    </recommendedName>
</protein>
<evidence type="ECO:0000313" key="4">
    <source>
        <dbReference type="Proteomes" id="UP000030755"/>
    </source>
</evidence>
<feature type="region of interest" description="Disordered" evidence="1">
    <location>
        <begin position="256"/>
        <end position="297"/>
    </location>
</feature>
<dbReference type="InterPro" id="IPR036572">
    <property type="entry name" value="Doublecortin_dom_sf"/>
</dbReference>
<feature type="domain" description="Doublecortin" evidence="2">
    <location>
        <begin position="90"/>
        <end position="175"/>
    </location>
</feature>
<dbReference type="InterPro" id="IPR003533">
    <property type="entry name" value="Doublecortin_dom"/>
</dbReference>
<dbReference type="CDD" id="cd16113">
    <property type="entry name" value="DCX2_DCDC2_like"/>
    <property type="match status" value="1"/>
</dbReference>
<name>A0A075ANU0_ROZAC</name>
<feature type="compositionally biased region" description="Basic and acidic residues" evidence="1">
    <location>
        <begin position="269"/>
        <end position="280"/>
    </location>
</feature>
<reference evidence="3 4" key="1">
    <citation type="journal article" date="2013" name="Curr. Biol.">
        <title>Shared signatures of parasitism and phylogenomics unite Cryptomycota and microsporidia.</title>
        <authorList>
            <person name="James T.Y."/>
            <person name="Pelin A."/>
            <person name="Bonen L."/>
            <person name="Ahrendt S."/>
            <person name="Sain D."/>
            <person name="Corradi N."/>
            <person name="Stajich J.E."/>
        </authorList>
    </citation>
    <scope>NUCLEOTIDE SEQUENCE [LARGE SCALE GENOMIC DNA]</scope>
    <source>
        <strain evidence="3 4">CSF55</strain>
    </source>
</reference>
<evidence type="ECO:0000259" key="2">
    <source>
        <dbReference type="PROSITE" id="PS50309"/>
    </source>
</evidence>
<dbReference type="AlphaFoldDB" id="A0A075ANU0"/>
<dbReference type="OrthoDB" id="1738954at2759"/>
<dbReference type="SMART" id="SM00537">
    <property type="entry name" value="DCX"/>
    <property type="match status" value="1"/>
</dbReference>
<evidence type="ECO:0000256" key="1">
    <source>
        <dbReference type="SAM" id="MobiDB-lite"/>
    </source>
</evidence>
<gene>
    <name evidence="3" type="ORF">O9G_000089</name>
</gene>
<organism evidence="3 4">
    <name type="scientific">Rozella allomycis (strain CSF55)</name>
    <dbReference type="NCBI Taxonomy" id="988480"/>
    <lineage>
        <taxon>Eukaryota</taxon>
        <taxon>Fungi</taxon>
        <taxon>Fungi incertae sedis</taxon>
        <taxon>Cryptomycota</taxon>
        <taxon>Cryptomycota incertae sedis</taxon>
        <taxon>Rozella</taxon>
    </lineage>
</organism>
<dbReference type="Proteomes" id="UP000030755">
    <property type="component" value="Unassembled WGS sequence"/>
</dbReference>
<dbReference type="SUPFAM" id="SSF89837">
    <property type="entry name" value="Doublecortin (DC)"/>
    <property type="match status" value="2"/>
</dbReference>